<feature type="transmembrane region" description="Helical" evidence="1">
    <location>
        <begin position="103"/>
        <end position="122"/>
    </location>
</feature>
<keyword evidence="1" id="KW-0812">Transmembrane</keyword>
<evidence type="ECO:0000313" key="3">
    <source>
        <dbReference type="Proteomes" id="UP000198362"/>
    </source>
</evidence>
<evidence type="ECO:0000256" key="1">
    <source>
        <dbReference type="SAM" id="Phobius"/>
    </source>
</evidence>
<reference evidence="2 3" key="1">
    <citation type="submission" date="2017-06" db="EMBL/GenBank/DDBJ databases">
        <authorList>
            <person name="Kim H.J."/>
            <person name="Triplett B.A."/>
        </authorList>
    </citation>
    <scope>NUCLEOTIDE SEQUENCE [LARGE SCALE GENOMIC DNA]</scope>
    <source>
        <strain evidence="2 3">CGMCC 4.5593</strain>
    </source>
</reference>
<feature type="transmembrane region" description="Helical" evidence="1">
    <location>
        <begin position="134"/>
        <end position="150"/>
    </location>
</feature>
<dbReference type="OrthoDB" id="3371801at2"/>
<accession>A0A239N3V4</accession>
<keyword evidence="1" id="KW-0472">Membrane</keyword>
<gene>
    <name evidence="2" type="ORF">SAMN05421812_107222</name>
</gene>
<dbReference type="RefSeq" id="WP_089250803.1">
    <property type="nucleotide sequence ID" value="NZ_FZPH01000007.1"/>
</dbReference>
<feature type="transmembrane region" description="Helical" evidence="1">
    <location>
        <begin position="156"/>
        <end position="175"/>
    </location>
</feature>
<feature type="transmembrane region" description="Helical" evidence="1">
    <location>
        <begin position="37"/>
        <end position="55"/>
    </location>
</feature>
<evidence type="ECO:0000313" key="2">
    <source>
        <dbReference type="EMBL" id="SNT49565.1"/>
    </source>
</evidence>
<protein>
    <submittedName>
        <fullName evidence="2">Uncharacterized protein</fullName>
    </submittedName>
</protein>
<keyword evidence="1" id="KW-1133">Transmembrane helix</keyword>
<proteinExistence type="predicted"/>
<keyword evidence="3" id="KW-1185">Reference proteome</keyword>
<feature type="transmembrane region" description="Helical" evidence="1">
    <location>
        <begin position="67"/>
        <end position="91"/>
    </location>
</feature>
<name>A0A239N3V4_9ACTN</name>
<dbReference type="Proteomes" id="UP000198362">
    <property type="component" value="Unassembled WGS sequence"/>
</dbReference>
<organism evidence="2 3">
    <name type="scientific">Asanoa hainanensis</name>
    <dbReference type="NCBI Taxonomy" id="560556"/>
    <lineage>
        <taxon>Bacteria</taxon>
        <taxon>Bacillati</taxon>
        <taxon>Actinomycetota</taxon>
        <taxon>Actinomycetes</taxon>
        <taxon>Micromonosporales</taxon>
        <taxon>Micromonosporaceae</taxon>
        <taxon>Asanoa</taxon>
    </lineage>
</organism>
<dbReference type="AlphaFoldDB" id="A0A239N3V4"/>
<dbReference type="EMBL" id="FZPH01000007">
    <property type="protein sequence ID" value="SNT49565.1"/>
    <property type="molecule type" value="Genomic_DNA"/>
</dbReference>
<sequence>MDFLQRFGAVSGALCGVFIAVPGAIEAFTGETAATSVLLGISPALAVPLLTAVFVTQRGTRLATIGYAVNVIGLGLFGGAAYTLNLAVFFLDPDLVVPGPTRAALLASVAIFIIGTVLFGISMIRAKLLPRVPAWGYVVVLPLFALAARLPEDSLLPPVLHVLAGATIAWLGLALRVPVSAPTPDPALASRV</sequence>